<dbReference type="STRING" id="1642647.PSM36_0627"/>
<dbReference type="EMBL" id="LT605205">
    <property type="protein sequence ID" value="SCD19457.1"/>
    <property type="molecule type" value="Genomic_DNA"/>
</dbReference>
<dbReference type="KEGG" id="psac:PSM36_0627"/>
<evidence type="ECO:0000256" key="3">
    <source>
        <dbReference type="ARBA" id="ARBA00023237"/>
    </source>
</evidence>
<dbReference type="InterPro" id="IPR036942">
    <property type="entry name" value="Beta-barrel_TonB_sf"/>
</dbReference>
<evidence type="ECO:0000256" key="2">
    <source>
        <dbReference type="ARBA" id="ARBA00023136"/>
    </source>
</evidence>
<evidence type="ECO:0000313" key="6">
    <source>
        <dbReference type="Proteomes" id="UP000187464"/>
    </source>
</evidence>
<accession>A0A1R3T4I5</accession>
<dbReference type="Proteomes" id="UP000187464">
    <property type="component" value="Chromosome I"/>
</dbReference>
<proteinExistence type="predicted"/>
<dbReference type="AlphaFoldDB" id="A0A1R3T4I5"/>
<keyword evidence="5" id="KW-0675">Receptor</keyword>
<comment type="subcellular location">
    <subcellularLocation>
        <location evidence="1">Cell outer membrane</location>
    </subcellularLocation>
</comment>
<keyword evidence="3" id="KW-0998">Cell outer membrane</keyword>
<sequence>MKKIYIVIAALMLSAGSFAQTADSLLKRQMELERDFNPTLLDADKINSLPALREPVVQKANTNYSSWAGRTTPPLEIALPRPGNIMTDIPFSTKKGYLSFSVGNYANMDGAFGYRLVENEKNNLTFSFLHNSTNGDIKYIQSVDAKTNKAYFMDNEGRLGYRHRAEALTFNIDLSYLHSLFNYYGNRFDHPALYEDENQRLGVLDTKISIASHESELLNYRGYINFRNFSTEFGELLNSEGIKGNEVNAMVGFDKPFGDAESKLGIDGKIFTTFYNGDLDNYYLMSASPYITFGTPNSYARLGADVLFQTAAGTRARVAPNVKLQWAVTEHSSLYANVHGGFSNNTFLEMMQESRYIRPYGTVKPSYSIIDLDAGAKIGEVSGFRFDIFGGFKKTEDEHFLILDGYDVVEGGESDAHKEVLNPVYGDLSHAHIGGMIQTNIWAPLDVSVRLKKNFYSLDRVTLDEAEINDPKAYNKPGFEVDIRAAFTLTDFLKLTANYYFAGDRWSYYDGANAQMDNINDLNAGALYQINDAFSIHLRANNLLSQKYDIWYGHPAQGINASGGFTFRF</sequence>
<name>A0A1R3T4I5_9BACT</name>
<dbReference type="SUPFAM" id="SSF56935">
    <property type="entry name" value="Porins"/>
    <property type="match status" value="1"/>
</dbReference>
<organism evidence="5 6">
    <name type="scientific">Proteiniphilum saccharofermentans</name>
    <dbReference type="NCBI Taxonomy" id="1642647"/>
    <lineage>
        <taxon>Bacteria</taxon>
        <taxon>Pseudomonadati</taxon>
        <taxon>Bacteroidota</taxon>
        <taxon>Bacteroidia</taxon>
        <taxon>Bacteroidales</taxon>
        <taxon>Dysgonomonadaceae</taxon>
        <taxon>Proteiniphilum</taxon>
    </lineage>
</organism>
<evidence type="ECO:0000256" key="4">
    <source>
        <dbReference type="SAM" id="SignalP"/>
    </source>
</evidence>
<keyword evidence="4" id="KW-0732">Signal</keyword>
<keyword evidence="6" id="KW-1185">Reference proteome</keyword>
<evidence type="ECO:0000313" key="5">
    <source>
        <dbReference type="EMBL" id="SCD19457.1"/>
    </source>
</evidence>
<protein>
    <submittedName>
        <fullName evidence="5">TonB dependent receptor</fullName>
    </submittedName>
</protein>
<dbReference type="GO" id="GO:0009279">
    <property type="term" value="C:cell outer membrane"/>
    <property type="evidence" value="ECO:0007669"/>
    <property type="project" value="UniProtKB-SubCell"/>
</dbReference>
<dbReference type="RefSeq" id="WP_076928743.1">
    <property type="nucleotide sequence ID" value="NZ_LT605205.1"/>
</dbReference>
<dbReference type="Gene3D" id="2.40.170.20">
    <property type="entry name" value="TonB-dependent receptor, beta-barrel domain"/>
    <property type="match status" value="1"/>
</dbReference>
<feature type="chain" id="PRO_5012797200" evidence="4">
    <location>
        <begin position="20"/>
        <end position="569"/>
    </location>
</feature>
<evidence type="ECO:0000256" key="1">
    <source>
        <dbReference type="ARBA" id="ARBA00004442"/>
    </source>
</evidence>
<feature type="signal peptide" evidence="4">
    <location>
        <begin position="1"/>
        <end position="19"/>
    </location>
</feature>
<keyword evidence="2" id="KW-0472">Membrane</keyword>
<reference evidence="5 6" key="1">
    <citation type="submission" date="2016-08" db="EMBL/GenBank/DDBJ databases">
        <authorList>
            <person name="Seilhamer J.J."/>
        </authorList>
    </citation>
    <scope>NUCLEOTIDE SEQUENCE [LARGE SCALE GENOMIC DNA]</scope>
    <source>
        <strain evidence="5">M3/6</strain>
    </source>
</reference>
<gene>
    <name evidence="5" type="ORF">PSM36_0627</name>
</gene>